<dbReference type="PROSITE" id="PS50102">
    <property type="entry name" value="RRM"/>
    <property type="match status" value="1"/>
</dbReference>
<protein>
    <recommendedName>
        <fullName evidence="2">RRM domain-containing protein</fullName>
    </recommendedName>
</protein>
<keyword evidence="1" id="KW-0694">RNA-binding</keyword>
<organism evidence="3 4">
    <name type="scientific">Mikania micrantha</name>
    <name type="common">bitter vine</name>
    <dbReference type="NCBI Taxonomy" id="192012"/>
    <lineage>
        <taxon>Eukaryota</taxon>
        <taxon>Viridiplantae</taxon>
        <taxon>Streptophyta</taxon>
        <taxon>Embryophyta</taxon>
        <taxon>Tracheophyta</taxon>
        <taxon>Spermatophyta</taxon>
        <taxon>Magnoliopsida</taxon>
        <taxon>eudicotyledons</taxon>
        <taxon>Gunneridae</taxon>
        <taxon>Pentapetalae</taxon>
        <taxon>asterids</taxon>
        <taxon>campanulids</taxon>
        <taxon>Asterales</taxon>
        <taxon>Asteraceae</taxon>
        <taxon>Asteroideae</taxon>
        <taxon>Heliantheae alliance</taxon>
        <taxon>Eupatorieae</taxon>
        <taxon>Mikania</taxon>
    </lineage>
</organism>
<dbReference type="InterPro" id="IPR000504">
    <property type="entry name" value="RRM_dom"/>
</dbReference>
<proteinExistence type="predicted"/>
<sequence length="128" mass="14256">MGKAEEGWQKVQRKGAIRKTMYQRPSRKLTSYPNTTFFVSNLPQGCTAENLRSTFKEFGEILDAYVAVKKDKMGGVFGFIRFPPMDDAMSLEVKLNMVRSAGSIYSRSAIAIDGKHQLAIKSVQLGAD</sequence>
<keyword evidence="4" id="KW-1185">Reference proteome</keyword>
<dbReference type="SMART" id="SM00360">
    <property type="entry name" value="RRM"/>
    <property type="match status" value="1"/>
</dbReference>
<evidence type="ECO:0000313" key="3">
    <source>
        <dbReference type="EMBL" id="KAD7477726.1"/>
    </source>
</evidence>
<dbReference type="CDD" id="cd00590">
    <property type="entry name" value="RRM_SF"/>
    <property type="match status" value="1"/>
</dbReference>
<dbReference type="OrthoDB" id="1750209at2759"/>
<evidence type="ECO:0000259" key="2">
    <source>
        <dbReference type="PROSITE" id="PS50102"/>
    </source>
</evidence>
<feature type="domain" description="RRM" evidence="2">
    <location>
        <begin position="35"/>
        <end position="100"/>
    </location>
</feature>
<accession>A0A5N6Q106</accession>
<dbReference type="Proteomes" id="UP000326396">
    <property type="component" value="Linkage Group LG1"/>
</dbReference>
<gene>
    <name evidence="3" type="ORF">E3N88_00862</name>
</gene>
<dbReference type="Gene3D" id="3.30.70.330">
    <property type="match status" value="1"/>
</dbReference>
<reference evidence="3 4" key="1">
    <citation type="submission" date="2019-05" db="EMBL/GenBank/DDBJ databases">
        <title>Mikania micrantha, genome provides insights into the molecular mechanism of rapid growth.</title>
        <authorList>
            <person name="Liu B."/>
        </authorList>
    </citation>
    <scope>NUCLEOTIDE SEQUENCE [LARGE SCALE GENOMIC DNA]</scope>
    <source>
        <strain evidence="3">NLD-2019</strain>
        <tissue evidence="3">Leaf</tissue>
    </source>
</reference>
<dbReference type="InterPro" id="IPR012677">
    <property type="entry name" value="Nucleotide-bd_a/b_plait_sf"/>
</dbReference>
<dbReference type="Pfam" id="PF00076">
    <property type="entry name" value="RRM_1"/>
    <property type="match status" value="1"/>
</dbReference>
<dbReference type="AlphaFoldDB" id="A0A5N6Q106"/>
<name>A0A5N6Q106_9ASTR</name>
<dbReference type="EMBL" id="SZYD01000001">
    <property type="protein sequence ID" value="KAD7477726.1"/>
    <property type="molecule type" value="Genomic_DNA"/>
</dbReference>
<dbReference type="SUPFAM" id="SSF54928">
    <property type="entry name" value="RNA-binding domain, RBD"/>
    <property type="match status" value="1"/>
</dbReference>
<evidence type="ECO:0000256" key="1">
    <source>
        <dbReference type="PROSITE-ProRule" id="PRU00176"/>
    </source>
</evidence>
<comment type="caution">
    <text evidence="3">The sequence shown here is derived from an EMBL/GenBank/DDBJ whole genome shotgun (WGS) entry which is preliminary data.</text>
</comment>
<dbReference type="GO" id="GO:0003723">
    <property type="term" value="F:RNA binding"/>
    <property type="evidence" value="ECO:0007669"/>
    <property type="project" value="UniProtKB-UniRule"/>
</dbReference>
<evidence type="ECO:0000313" key="4">
    <source>
        <dbReference type="Proteomes" id="UP000326396"/>
    </source>
</evidence>
<dbReference type="InterPro" id="IPR035979">
    <property type="entry name" value="RBD_domain_sf"/>
</dbReference>